<evidence type="ECO:0000256" key="2">
    <source>
        <dbReference type="SAM" id="SignalP"/>
    </source>
</evidence>
<organism evidence="3 4">
    <name type="scientific">Pseudomicrostroma glucosiphilum</name>
    <dbReference type="NCBI Taxonomy" id="1684307"/>
    <lineage>
        <taxon>Eukaryota</taxon>
        <taxon>Fungi</taxon>
        <taxon>Dikarya</taxon>
        <taxon>Basidiomycota</taxon>
        <taxon>Ustilaginomycotina</taxon>
        <taxon>Exobasidiomycetes</taxon>
        <taxon>Microstromatales</taxon>
        <taxon>Microstromatales incertae sedis</taxon>
        <taxon>Pseudomicrostroma</taxon>
    </lineage>
</organism>
<reference evidence="3 4" key="1">
    <citation type="journal article" date="2018" name="Mol. Biol. Evol.">
        <title>Broad Genomic Sampling Reveals a Smut Pathogenic Ancestry of the Fungal Clade Ustilaginomycotina.</title>
        <authorList>
            <person name="Kijpornyongpan T."/>
            <person name="Mondo S.J."/>
            <person name="Barry K."/>
            <person name="Sandor L."/>
            <person name="Lee J."/>
            <person name="Lipzen A."/>
            <person name="Pangilinan J."/>
            <person name="LaButti K."/>
            <person name="Hainaut M."/>
            <person name="Henrissat B."/>
            <person name="Grigoriev I.V."/>
            <person name="Spatafora J.W."/>
            <person name="Aime M.C."/>
        </authorList>
    </citation>
    <scope>NUCLEOTIDE SEQUENCE [LARGE SCALE GENOMIC DNA]</scope>
    <source>
        <strain evidence="3 4">MCA 4718</strain>
    </source>
</reference>
<accession>A0A316UFY5</accession>
<evidence type="ECO:0000313" key="3">
    <source>
        <dbReference type="EMBL" id="PWN23814.1"/>
    </source>
</evidence>
<keyword evidence="1" id="KW-0472">Membrane</keyword>
<keyword evidence="1" id="KW-1133">Transmembrane helix</keyword>
<feature type="signal peptide" evidence="2">
    <location>
        <begin position="1"/>
        <end position="24"/>
    </location>
</feature>
<feature type="transmembrane region" description="Helical" evidence="1">
    <location>
        <begin position="145"/>
        <end position="165"/>
    </location>
</feature>
<proteinExistence type="predicted"/>
<sequence>MLRRFLATLALLAALILSATPTSAQIYPTSSEDPLSGSVFSTSSFAPSVTFTPDATYASANPAVATSIVGVGPSLSTDTYTYAYSKPTTTIQGTDLSAVYASLAANSSPTAATSDLNPNPTNLQIVPGTTNAAGVSRSQLGSATAALMVLGSLLAGVLGGMGIIFL</sequence>
<dbReference type="AlphaFoldDB" id="A0A316UFY5"/>
<keyword evidence="1" id="KW-0812">Transmembrane</keyword>
<dbReference type="Proteomes" id="UP000245942">
    <property type="component" value="Unassembled WGS sequence"/>
</dbReference>
<feature type="chain" id="PRO_5016340239" evidence="2">
    <location>
        <begin position="25"/>
        <end position="166"/>
    </location>
</feature>
<dbReference type="RefSeq" id="XP_025350974.1">
    <property type="nucleotide sequence ID" value="XM_025491353.1"/>
</dbReference>
<keyword evidence="4" id="KW-1185">Reference proteome</keyword>
<evidence type="ECO:0000313" key="4">
    <source>
        <dbReference type="Proteomes" id="UP000245942"/>
    </source>
</evidence>
<dbReference type="OrthoDB" id="3363113at2759"/>
<gene>
    <name evidence="3" type="ORF">BCV69DRAFT_279729</name>
</gene>
<protein>
    <submittedName>
        <fullName evidence="3">Uncharacterized protein</fullName>
    </submittedName>
</protein>
<evidence type="ECO:0000256" key="1">
    <source>
        <dbReference type="SAM" id="Phobius"/>
    </source>
</evidence>
<name>A0A316UFY5_9BASI</name>
<dbReference type="EMBL" id="KZ819321">
    <property type="protein sequence ID" value="PWN23814.1"/>
    <property type="molecule type" value="Genomic_DNA"/>
</dbReference>
<keyword evidence="2" id="KW-0732">Signal</keyword>
<dbReference type="GeneID" id="37013087"/>